<sequence>MAYILHYIKTRQINKMVPGLKKYDFLIKGVGDMFENIRVLDFTRVFSGPFCTQMLAELGAEVIKVEVPKKGDETRGWYPLKQDWSGYFMALNRSKKSITLNLKEERAITIVKEVVKTCDVVVENFAPGVAKRLGISYEDLKEVNPDLIYLSLSAYGQSGPNSKLKGYDPIIQADTGVMSLTGEKGGSPVKTAFPIADISSSLYGAFAIAAALYKRSITNEGEYIDIALYDSVVSLMGIIAAIPFFKNEVPQRMGSEHPHRVPSRNYLTGDGSYIHVISNESQWFILCDLLNLDEKYRRKPYTTDLGRLENREEVDNQIQNALLNKSGKDWVALFKDYGVPCSLVNNLDQVLKSEQTKSRELLISWTQDNLGEVTGLNFPYKFLHSQSKVTRPVPKLGEHTNEILKEIGYTSSQITNLRNEGII</sequence>
<keyword evidence="1 2" id="KW-0808">Transferase</keyword>
<dbReference type="OrthoDB" id="9797653at2"/>
<dbReference type="InterPro" id="IPR050483">
    <property type="entry name" value="CoA-transferase_III_domain"/>
</dbReference>
<dbReference type="Proteomes" id="UP000481030">
    <property type="component" value="Unassembled WGS sequence"/>
</dbReference>
<dbReference type="SUPFAM" id="SSF89796">
    <property type="entry name" value="CoA-transferase family III (CaiB/BaiF)"/>
    <property type="match status" value="1"/>
</dbReference>
<dbReference type="PANTHER" id="PTHR48207:SF3">
    <property type="entry name" value="SUCCINATE--HYDROXYMETHYLGLUTARATE COA-TRANSFERASE"/>
    <property type="match status" value="1"/>
</dbReference>
<gene>
    <name evidence="2" type="ORF">F7731_11975</name>
</gene>
<evidence type="ECO:0000313" key="3">
    <source>
        <dbReference type="Proteomes" id="UP000481030"/>
    </source>
</evidence>
<name>A0A6L3V523_9BACI</name>
<dbReference type="InterPro" id="IPR003673">
    <property type="entry name" value="CoA-Trfase_fam_III"/>
</dbReference>
<keyword evidence="3" id="KW-1185">Reference proteome</keyword>
<dbReference type="InterPro" id="IPR044855">
    <property type="entry name" value="CoA-Trfase_III_dom3_sf"/>
</dbReference>
<accession>A0A6L3V523</accession>
<dbReference type="Pfam" id="PF02515">
    <property type="entry name" value="CoA_transf_3"/>
    <property type="match status" value="1"/>
</dbReference>
<dbReference type="GO" id="GO:0008410">
    <property type="term" value="F:CoA-transferase activity"/>
    <property type="evidence" value="ECO:0007669"/>
    <property type="project" value="TreeGrafter"/>
</dbReference>
<evidence type="ECO:0000256" key="1">
    <source>
        <dbReference type="ARBA" id="ARBA00022679"/>
    </source>
</evidence>
<organism evidence="2 3">
    <name type="scientific">Cytobacillus depressus</name>
    <dbReference type="NCBI Taxonomy" id="1602942"/>
    <lineage>
        <taxon>Bacteria</taxon>
        <taxon>Bacillati</taxon>
        <taxon>Bacillota</taxon>
        <taxon>Bacilli</taxon>
        <taxon>Bacillales</taxon>
        <taxon>Bacillaceae</taxon>
        <taxon>Cytobacillus</taxon>
    </lineage>
</organism>
<protein>
    <submittedName>
        <fullName evidence="2">CoA transferase</fullName>
    </submittedName>
</protein>
<reference evidence="2 3" key="1">
    <citation type="journal article" date="2016" name="Antonie Van Leeuwenhoek">
        <title>Bacillus depressus sp. nov., isolated from soil of a sunflower field.</title>
        <authorList>
            <person name="Wei X."/>
            <person name="Xin D."/>
            <person name="Xin Y."/>
            <person name="Zhang H."/>
            <person name="Wang T."/>
            <person name="Zhang J."/>
        </authorList>
    </citation>
    <scope>NUCLEOTIDE SEQUENCE [LARGE SCALE GENOMIC DNA]</scope>
    <source>
        <strain evidence="2 3">BZ1</strain>
    </source>
</reference>
<evidence type="ECO:0000313" key="2">
    <source>
        <dbReference type="EMBL" id="KAB2336209.1"/>
    </source>
</evidence>
<dbReference type="EMBL" id="WBOS01000004">
    <property type="protein sequence ID" value="KAB2336209.1"/>
    <property type="molecule type" value="Genomic_DNA"/>
</dbReference>
<dbReference type="InterPro" id="IPR023606">
    <property type="entry name" value="CoA-Trfase_III_dom_1_sf"/>
</dbReference>
<dbReference type="Gene3D" id="3.30.1540.10">
    <property type="entry name" value="formyl-coa transferase, domain 3"/>
    <property type="match status" value="1"/>
</dbReference>
<proteinExistence type="predicted"/>
<dbReference type="PANTHER" id="PTHR48207">
    <property type="entry name" value="SUCCINATE--HYDROXYMETHYLGLUTARATE COA-TRANSFERASE"/>
    <property type="match status" value="1"/>
</dbReference>
<dbReference type="Gene3D" id="3.40.50.10540">
    <property type="entry name" value="Crotonobetainyl-coa:carnitine coa-transferase, domain 1"/>
    <property type="match status" value="1"/>
</dbReference>
<dbReference type="AlphaFoldDB" id="A0A6L3V523"/>
<comment type="caution">
    <text evidence="2">The sequence shown here is derived from an EMBL/GenBank/DDBJ whole genome shotgun (WGS) entry which is preliminary data.</text>
</comment>